<comment type="similarity">
    <text evidence="4 13">Belongs to the glycosyl hydrolase 27 family.</text>
</comment>
<evidence type="ECO:0000313" key="16">
    <source>
        <dbReference type="EMBL" id="CEJ92879.1"/>
    </source>
</evidence>
<dbReference type="CDD" id="cd23425">
    <property type="entry name" value="beta-trefoil_Ricin_AglA"/>
    <property type="match status" value="1"/>
</dbReference>
<evidence type="ECO:0000256" key="6">
    <source>
        <dbReference type="ARBA" id="ARBA00022525"/>
    </source>
</evidence>
<evidence type="ECO:0000256" key="7">
    <source>
        <dbReference type="ARBA" id="ARBA00022729"/>
    </source>
</evidence>
<dbReference type="SUPFAM" id="SSF51445">
    <property type="entry name" value="(Trans)glycosidases"/>
    <property type="match status" value="1"/>
</dbReference>
<comment type="function">
    <text evidence="2">Hydrolyzes a variety of simple alpha-D-galactoside as well as more complex molecules such as oligosaccharides and polysaccharides.</text>
</comment>
<dbReference type="InterPro" id="IPR013780">
    <property type="entry name" value="Glyco_hydro_b"/>
</dbReference>
<dbReference type="Gene3D" id="2.80.10.50">
    <property type="match status" value="1"/>
</dbReference>
<evidence type="ECO:0000256" key="8">
    <source>
        <dbReference type="ARBA" id="ARBA00022734"/>
    </source>
</evidence>
<comment type="subcellular location">
    <subcellularLocation>
        <location evidence="3">Secreted</location>
    </subcellularLocation>
</comment>
<keyword evidence="7" id="KW-0732">Signal</keyword>
<keyword evidence="8" id="KW-0430">Lectin</keyword>
<dbReference type="EC" id="3.2.1.22" evidence="5 13"/>
<dbReference type="FunFam" id="3.20.20.70:FF:000177">
    <property type="entry name" value="Alpha-galactosidase"/>
    <property type="match status" value="1"/>
</dbReference>
<evidence type="ECO:0000256" key="12">
    <source>
        <dbReference type="ARBA" id="ARBA00023295"/>
    </source>
</evidence>
<dbReference type="InterPro" id="IPR041233">
    <property type="entry name" value="Melibiase_C"/>
</dbReference>
<dbReference type="InterPro" id="IPR000772">
    <property type="entry name" value="Ricin_B_lectin"/>
</dbReference>
<dbReference type="PANTHER" id="PTHR11452:SF91">
    <property type="entry name" value="ALPHA-GALACTOSIDASE A-RELATED"/>
    <property type="match status" value="1"/>
</dbReference>
<name>A0A0A1TDQ4_9HYPO</name>
<dbReference type="Pfam" id="PF17801">
    <property type="entry name" value="Melibiase_C"/>
    <property type="match status" value="1"/>
</dbReference>
<dbReference type="PANTHER" id="PTHR11452">
    <property type="entry name" value="ALPHA-GALACTOSIDASE/ALPHA-N-ACETYLGALACTOSAMINIDASE"/>
    <property type="match status" value="1"/>
</dbReference>
<evidence type="ECO:0000256" key="13">
    <source>
        <dbReference type="RuleBase" id="RU361168"/>
    </source>
</evidence>
<keyword evidence="17" id="KW-1185">Reference proteome</keyword>
<evidence type="ECO:0000259" key="15">
    <source>
        <dbReference type="Pfam" id="PF17801"/>
    </source>
</evidence>
<evidence type="ECO:0000313" key="17">
    <source>
        <dbReference type="Proteomes" id="UP000039046"/>
    </source>
</evidence>
<evidence type="ECO:0000259" key="14">
    <source>
        <dbReference type="Pfam" id="PF00652"/>
    </source>
</evidence>
<dbReference type="InterPro" id="IPR017853">
    <property type="entry name" value="GH"/>
</dbReference>
<feature type="domain" description="Alpha galactosidase C-terminal" evidence="15">
    <location>
        <begin position="329"/>
        <end position="410"/>
    </location>
</feature>
<dbReference type="CDD" id="cd14792">
    <property type="entry name" value="GH27"/>
    <property type="match status" value="1"/>
</dbReference>
<dbReference type="SUPFAM" id="SSF50370">
    <property type="entry name" value="Ricin B-like lectins"/>
    <property type="match status" value="1"/>
</dbReference>
<evidence type="ECO:0000256" key="1">
    <source>
        <dbReference type="ARBA" id="ARBA00001255"/>
    </source>
</evidence>
<dbReference type="InterPro" id="IPR013785">
    <property type="entry name" value="Aldolase_TIM"/>
</dbReference>
<dbReference type="SUPFAM" id="SSF51011">
    <property type="entry name" value="Glycosyl hydrolase domain"/>
    <property type="match status" value="1"/>
</dbReference>
<dbReference type="Gene3D" id="3.20.20.70">
    <property type="entry name" value="Aldolase class I"/>
    <property type="match status" value="1"/>
</dbReference>
<dbReference type="GO" id="GO:0004557">
    <property type="term" value="F:alpha-galactosidase activity"/>
    <property type="evidence" value="ECO:0007669"/>
    <property type="project" value="UniProtKB-EC"/>
</dbReference>
<dbReference type="InterPro" id="IPR002241">
    <property type="entry name" value="Glyco_hydro_27"/>
</dbReference>
<dbReference type="GO" id="GO:0030246">
    <property type="term" value="F:carbohydrate binding"/>
    <property type="evidence" value="ECO:0007669"/>
    <property type="project" value="UniProtKB-KW"/>
</dbReference>
<protein>
    <recommendedName>
        <fullName evidence="5 13">Alpha-galactosidase</fullName>
        <ecNumber evidence="5 13">3.2.1.22</ecNumber>
    </recommendedName>
    <alternativeName>
        <fullName evidence="13">Melibiase</fullName>
    </alternativeName>
</protein>
<evidence type="ECO:0000256" key="11">
    <source>
        <dbReference type="ARBA" id="ARBA00023180"/>
    </source>
</evidence>
<comment type="catalytic activity">
    <reaction evidence="1 13">
        <text>Hydrolysis of terminal, non-reducing alpha-D-galactose residues in alpha-D-galactosides, including galactose oligosaccharides, galactomannans and galactolipids.</text>
        <dbReference type="EC" id="3.2.1.22"/>
    </reaction>
</comment>
<dbReference type="OrthoDB" id="5795902at2759"/>
<dbReference type="Pfam" id="PF00652">
    <property type="entry name" value="Ricin_B_lectin"/>
    <property type="match status" value="1"/>
</dbReference>
<keyword evidence="9 13" id="KW-0378">Hydrolase</keyword>
<organism evidence="16 17">
    <name type="scientific">[Torrubiella] hemipterigena</name>
    <dbReference type="NCBI Taxonomy" id="1531966"/>
    <lineage>
        <taxon>Eukaryota</taxon>
        <taxon>Fungi</taxon>
        <taxon>Dikarya</taxon>
        <taxon>Ascomycota</taxon>
        <taxon>Pezizomycotina</taxon>
        <taxon>Sordariomycetes</taxon>
        <taxon>Hypocreomycetidae</taxon>
        <taxon>Hypocreales</taxon>
        <taxon>Clavicipitaceae</taxon>
        <taxon>Clavicipitaceae incertae sedis</taxon>
        <taxon>'Torrubiella' clade</taxon>
    </lineage>
</organism>
<keyword evidence="10 13" id="KW-1015">Disulfide bond</keyword>
<dbReference type="PROSITE" id="PS50231">
    <property type="entry name" value="RICIN_B_LECTIN"/>
    <property type="match status" value="1"/>
</dbReference>
<dbReference type="PRINTS" id="PR00740">
    <property type="entry name" value="GLHYDRLASE27"/>
</dbReference>
<evidence type="ECO:0000256" key="9">
    <source>
        <dbReference type="ARBA" id="ARBA00022801"/>
    </source>
</evidence>
<keyword evidence="6" id="KW-0964">Secreted</keyword>
<dbReference type="InterPro" id="IPR035992">
    <property type="entry name" value="Ricin_B-like_lectins"/>
</dbReference>
<dbReference type="AlphaFoldDB" id="A0A0A1TDQ4"/>
<dbReference type="Gene3D" id="2.60.40.1180">
    <property type="entry name" value="Golgi alpha-mannosidase II"/>
    <property type="match status" value="1"/>
</dbReference>
<evidence type="ECO:0000256" key="10">
    <source>
        <dbReference type="ARBA" id="ARBA00023157"/>
    </source>
</evidence>
<evidence type="ECO:0000256" key="4">
    <source>
        <dbReference type="ARBA" id="ARBA00009743"/>
    </source>
</evidence>
<gene>
    <name evidence="16" type="ORF">VHEMI08507</name>
</gene>
<sequence length="541" mass="58877">MKYNAAILTAATSNLVGRAAAAPDPNLQPLPPMGFNNWARFMSNINESIFVDAVAAMARNGLQQAGYTRINLDDAWQQTARAANGSMLWDESRFPNGLPWLTNHIRSKGFLPGTYSDAGTFSCAANFPGTLGHEEQDLQTFADWGFEYLKLDGCYVDTPPGYFSVYGKWLSILDKFNHDGSGRKMVFSNSAPAYAAGRDNLTDWYTLMAQAASGGQLSRHSYDIATYSDSNDSVWYSVMKNYDWQIRLARFQQPGYFNDPDFLIADHPGLTLEEKKSQFALWASFSAPLFISADIPNLSPDELKYLTNKDLIAVNQDKLVQQATLVSQDGSWDVLTKSLSNGDRLVAILNRADKAASLTVPWSRIGIKPRAQGTLFVKNLVTGSSSTIAASAGAVKAESVPSHGTVVYRISSKHSLNTVPTGMIFNTNSLLCLTDSKNSLVAWQNCQGSDAQVWSVSDDGKIRSLLRPTACLNADSNGIILSTTDACQKSSWEHTFSGNLVDKATKKCLTDDGTGIASSQDCGIMTNEQVVGLPVGVKIIQ</sequence>
<keyword evidence="12 13" id="KW-0326">Glycosidase</keyword>
<feature type="domain" description="Ricin B lectin" evidence="14">
    <location>
        <begin position="421"/>
        <end position="515"/>
    </location>
</feature>
<proteinExistence type="inferred from homology"/>
<evidence type="ECO:0000256" key="5">
    <source>
        <dbReference type="ARBA" id="ARBA00012755"/>
    </source>
</evidence>
<dbReference type="Pfam" id="PF16499">
    <property type="entry name" value="Melibiase_2"/>
    <property type="match status" value="1"/>
</dbReference>
<reference evidence="16 17" key="1">
    <citation type="journal article" date="2015" name="Genome Announc.">
        <title>Draft Genome Sequence and Gene Annotation of the Entomopathogenic Fungus Verticillium hemipterigenum.</title>
        <authorList>
            <person name="Horn F."/>
            <person name="Habel A."/>
            <person name="Scharf D.H."/>
            <person name="Dworschak J."/>
            <person name="Brakhage A.A."/>
            <person name="Guthke R."/>
            <person name="Hertweck C."/>
            <person name="Linde J."/>
        </authorList>
    </citation>
    <scope>NUCLEOTIDE SEQUENCE [LARGE SCALE GENOMIC DNA]</scope>
</reference>
<dbReference type="GO" id="GO:0005975">
    <property type="term" value="P:carbohydrate metabolic process"/>
    <property type="evidence" value="ECO:0007669"/>
    <property type="project" value="InterPro"/>
</dbReference>
<dbReference type="GO" id="GO:0005576">
    <property type="term" value="C:extracellular region"/>
    <property type="evidence" value="ECO:0007669"/>
    <property type="project" value="UniProtKB-SubCell"/>
</dbReference>
<dbReference type="STRING" id="1531966.A0A0A1TDQ4"/>
<accession>A0A0A1TDQ4</accession>
<dbReference type="EMBL" id="CDHN01000005">
    <property type="protein sequence ID" value="CEJ92879.1"/>
    <property type="molecule type" value="Genomic_DNA"/>
</dbReference>
<evidence type="ECO:0000256" key="2">
    <source>
        <dbReference type="ARBA" id="ARBA00003969"/>
    </source>
</evidence>
<evidence type="ECO:0000256" key="3">
    <source>
        <dbReference type="ARBA" id="ARBA00004613"/>
    </source>
</evidence>
<keyword evidence="11" id="KW-0325">Glycoprotein</keyword>
<dbReference type="Proteomes" id="UP000039046">
    <property type="component" value="Unassembled WGS sequence"/>
</dbReference>
<dbReference type="HOGENOM" id="CLU_013093_3_3_1"/>